<dbReference type="InterPro" id="IPR017871">
    <property type="entry name" value="ABC_transporter-like_CS"/>
</dbReference>
<dbReference type="PANTHER" id="PTHR43790">
    <property type="entry name" value="CARBOHYDRATE TRANSPORT ATP-BINDING PROTEIN MG119-RELATED"/>
    <property type="match status" value="1"/>
</dbReference>
<organism evidence="11 12">
    <name type="scientific">Psychromonas marina</name>
    <dbReference type="NCBI Taxonomy" id="88364"/>
    <lineage>
        <taxon>Bacteria</taxon>
        <taxon>Pseudomonadati</taxon>
        <taxon>Pseudomonadota</taxon>
        <taxon>Gammaproteobacteria</taxon>
        <taxon>Alteromonadales</taxon>
        <taxon>Psychromonadaceae</taxon>
        <taxon>Psychromonas</taxon>
    </lineage>
</organism>
<evidence type="ECO:0000256" key="4">
    <source>
        <dbReference type="ARBA" id="ARBA00022597"/>
    </source>
</evidence>
<protein>
    <submittedName>
        <fullName evidence="11">Xylose import ATP-binding protein XylG</fullName>
    </submittedName>
</protein>
<dbReference type="InterPro" id="IPR003593">
    <property type="entry name" value="AAA+_ATPase"/>
</dbReference>
<dbReference type="SUPFAM" id="SSF52540">
    <property type="entry name" value="P-loop containing nucleoside triphosphate hydrolases"/>
    <property type="match status" value="2"/>
</dbReference>
<evidence type="ECO:0000256" key="8">
    <source>
        <dbReference type="ARBA" id="ARBA00022967"/>
    </source>
</evidence>
<evidence type="ECO:0000256" key="7">
    <source>
        <dbReference type="ARBA" id="ARBA00022840"/>
    </source>
</evidence>
<dbReference type="NCBIfam" id="NF010069">
    <property type="entry name" value="PRK13549.1"/>
    <property type="match status" value="1"/>
</dbReference>
<dbReference type="InterPro" id="IPR027417">
    <property type="entry name" value="P-loop_NTPase"/>
</dbReference>
<keyword evidence="12" id="KW-1185">Reference proteome</keyword>
<dbReference type="InterPro" id="IPR050107">
    <property type="entry name" value="ABC_carbohydrate_import_ATPase"/>
</dbReference>
<keyword evidence="2" id="KW-1003">Cell membrane</keyword>
<keyword evidence="3" id="KW-0997">Cell inner membrane</keyword>
<reference evidence="12" key="1">
    <citation type="journal article" date="2019" name="Int. J. Syst. Evol. Microbiol.">
        <title>The Global Catalogue of Microorganisms (GCM) 10K type strain sequencing project: providing services to taxonomists for standard genome sequencing and annotation.</title>
        <authorList>
            <consortium name="The Broad Institute Genomics Platform"/>
            <consortium name="The Broad Institute Genome Sequencing Center for Infectious Disease"/>
            <person name="Wu L."/>
            <person name="Ma J."/>
        </authorList>
    </citation>
    <scope>NUCLEOTIDE SEQUENCE [LARGE SCALE GENOMIC DNA]</scope>
    <source>
        <strain evidence="12">NBRC 103166</strain>
    </source>
</reference>
<accession>A0ABQ6E3G7</accession>
<keyword evidence="6" id="KW-0547">Nucleotide-binding</keyword>
<dbReference type="NCBIfam" id="TIGR02633">
    <property type="entry name" value="xylG"/>
    <property type="match status" value="1"/>
</dbReference>
<dbReference type="CDD" id="cd03216">
    <property type="entry name" value="ABC_Carb_Monos_I"/>
    <property type="match status" value="1"/>
</dbReference>
<sequence>MLLQGSPWSFFSGGMAMTKLLEMRQIVKCFGSVRALDGVSISLEEGEVLSLCGENGSGKSTLMKVLCGIYPSGDYEGEIIYKGQVIHPKNIADTEALGIAIIHQELTLVKELSVLENLFLGAELCQYGVMNYALMHYEAKLLLEKVNLSVSPNTLVGDLGVGQQQLVEIAKALSKNAKLLVLDEPTAPLTESETEILLKLVEALRASGVSCIYISHKLSEVKAISDHICIIRDGKHIGTRAADVMSTDDIITMMVGREMKQLFPREDHEIGDVILEMKNVNAWDKANSQIKKVNNASFNLRKGEILGISGLVGAGRTELMECLYGCYQGKYHGEIRLNGQPQSIKNSRDALNLGIAMVPEDRKKNGIIPIMAVGQNISLSAIDQFCQFGVMDNVRESSDIAKSIKKLTVKTPNPDISIASLSGGNQQKAILARFLMINPKVLILDEPTRGIDVGAKYEIYKLMFQLVKNGISIIMVSSELPEVLGISDRVLVMHEGNIMGNLPNQNLTQEMIMDCALAEGVPA</sequence>
<keyword evidence="4" id="KW-0762">Sugar transport</keyword>
<evidence type="ECO:0000256" key="1">
    <source>
        <dbReference type="ARBA" id="ARBA00022448"/>
    </source>
</evidence>
<dbReference type="Proteomes" id="UP001157353">
    <property type="component" value="Unassembled WGS sequence"/>
</dbReference>
<keyword evidence="1" id="KW-0813">Transport</keyword>
<dbReference type="Pfam" id="PF00005">
    <property type="entry name" value="ABC_tran"/>
    <property type="match status" value="2"/>
</dbReference>
<dbReference type="GO" id="GO:0005524">
    <property type="term" value="F:ATP binding"/>
    <property type="evidence" value="ECO:0007669"/>
    <property type="project" value="UniProtKB-KW"/>
</dbReference>
<dbReference type="EMBL" id="BSPQ01000015">
    <property type="protein sequence ID" value="GLS91748.1"/>
    <property type="molecule type" value="Genomic_DNA"/>
</dbReference>
<feature type="domain" description="ABC transporter" evidence="10">
    <location>
        <begin position="21"/>
        <end position="258"/>
    </location>
</feature>
<dbReference type="CDD" id="cd03215">
    <property type="entry name" value="ABC_Carb_Monos_II"/>
    <property type="match status" value="1"/>
</dbReference>
<evidence type="ECO:0000259" key="10">
    <source>
        <dbReference type="PROSITE" id="PS50893"/>
    </source>
</evidence>
<gene>
    <name evidence="11" type="primary">xylG</name>
    <name evidence="11" type="ORF">GCM10007916_28180</name>
</gene>
<comment type="caution">
    <text evidence="11">The sequence shown here is derived from an EMBL/GenBank/DDBJ whole genome shotgun (WGS) entry which is preliminary data.</text>
</comment>
<dbReference type="InterPro" id="IPR003439">
    <property type="entry name" value="ABC_transporter-like_ATP-bd"/>
</dbReference>
<proteinExistence type="predicted"/>
<feature type="domain" description="ABC transporter" evidence="10">
    <location>
        <begin position="275"/>
        <end position="520"/>
    </location>
</feature>
<name>A0ABQ6E3G7_9GAMM</name>
<keyword evidence="8" id="KW-1278">Translocase</keyword>
<keyword evidence="9" id="KW-0472">Membrane</keyword>
<evidence type="ECO:0000256" key="9">
    <source>
        <dbReference type="ARBA" id="ARBA00023136"/>
    </source>
</evidence>
<keyword evidence="5" id="KW-0677">Repeat</keyword>
<evidence type="ECO:0000313" key="12">
    <source>
        <dbReference type="Proteomes" id="UP001157353"/>
    </source>
</evidence>
<keyword evidence="7 11" id="KW-0067">ATP-binding</keyword>
<dbReference type="PROSITE" id="PS50893">
    <property type="entry name" value="ABC_TRANSPORTER_2"/>
    <property type="match status" value="2"/>
</dbReference>
<evidence type="ECO:0000313" key="11">
    <source>
        <dbReference type="EMBL" id="GLS91748.1"/>
    </source>
</evidence>
<dbReference type="PANTHER" id="PTHR43790:SF1">
    <property type="entry name" value="XYLOSE IMPORT ATP-BINDING PROTEIN XYLG"/>
    <property type="match status" value="1"/>
</dbReference>
<evidence type="ECO:0000256" key="3">
    <source>
        <dbReference type="ARBA" id="ARBA00022519"/>
    </source>
</evidence>
<evidence type="ECO:0000256" key="6">
    <source>
        <dbReference type="ARBA" id="ARBA00022741"/>
    </source>
</evidence>
<evidence type="ECO:0000256" key="5">
    <source>
        <dbReference type="ARBA" id="ARBA00022737"/>
    </source>
</evidence>
<dbReference type="PROSITE" id="PS00211">
    <property type="entry name" value="ABC_TRANSPORTER_1"/>
    <property type="match status" value="1"/>
</dbReference>
<dbReference type="Gene3D" id="3.40.50.300">
    <property type="entry name" value="P-loop containing nucleotide triphosphate hydrolases"/>
    <property type="match status" value="2"/>
</dbReference>
<dbReference type="SMART" id="SM00382">
    <property type="entry name" value="AAA"/>
    <property type="match status" value="2"/>
</dbReference>
<dbReference type="InterPro" id="IPR013455">
    <property type="entry name" value="ABC_transptr_XylG"/>
</dbReference>
<evidence type="ECO:0000256" key="2">
    <source>
        <dbReference type="ARBA" id="ARBA00022475"/>
    </source>
</evidence>